<feature type="region of interest" description="Disordered" evidence="3">
    <location>
        <begin position="19"/>
        <end position="44"/>
    </location>
</feature>
<feature type="repeat" description="RCC1" evidence="2">
    <location>
        <begin position="153"/>
        <end position="206"/>
    </location>
</feature>
<dbReference type="KEGG" id="cvr:CHLNCDRAFT_20586"/>
<dbReference type="GeneID" id="17357734"/>
<dbReference type="OrthoDB" id="512027at2759"/>
<protein>
    <recommendedName>
        <fullName evidence="4">RCC1-like domain-containing protein</fullName>
    </recommendedName>
</protein>
<evidence type="ECO:0000259" key="4">
    <source>
        <dbReference type="Pfam" id="PF25390"/>
    </source>
</evidence>
<dbReference type="EMBL" id="GL433838">
    <property type="protein sequence ID" value="EFN58040.1"/>
    <property type="molecule type" value="Genomic_DNA"/>
</dbReference>
<dbReference type="Pfam" id="PF25390">
    <property type="entry name" value="WD40_RLD"/>
    <property type="match status" value="1"/>
</dbReference>
<keyword evidence="1" id="KW-0677">Repeat</keyword>
<dbReference type="RefSeq" id="XP_005850142.1">
    <property type="nucleotide sequence ID" value="XM_005850080.1"/>
</dbReference>
<dbReference type="PROSITE" id="PS00626">
    <property type="entry name" value="RCC1_2"/>
    <property type="match status" value="1"/>
</dbReference>
<dbReference type="OMA" id="TCLWAGY"/>
<evidence type="ECO:0000256" key="2">
    <source>
        <dbReference type="PROSITE-ProRule" id="PRU00235"/>
    </source>
</evidence>
<feature type="domain" description="RCC1-like" evidence="4">
    <location>
        <begin position="54"/>
        <end position="274"/>
    </location>
</feature>
<reference evidence="5 6" key="1">
    <citation type="journal article" date="2010" name="Plant Cell">
        <title>The Chlorella variabilis NC64A genome reveals adaptation to photosymbiosis, coevolution with viruses, and cryptic sex.</title>
        <authorList>
            <person name="Blanc G."/>
            <person name="Duncan G."/>
            <person name="Agarkova I."/>
            <person name="Borodovsky M."/>
            <person name="Gurnon J."/>
            <person name="Kuo A."/>
            <person name="Lindquist E."/>
            <person name="Lucas S."/>
            <person name="Pangilinan J."/>
            <person name="Polle J."/>
            <person name="Salamov A."/>
            <person name="Terry A."/>
            <person name="Yamada T."/>
            <person name="Dunigan D.D."/>
            <person name="Grigoriev I.V."/>
            <person name="Claverie J.M."/>
            <person name="Van Etten J.L."/>
        </authorList>
    </citation>
    <scope>NUCLEOTIDE SEQUENCE [LARGE SCALE GENOMIC DNA]</scope>
    <source>
        <strain evidence="5 6">NC64A</strain>
    </source>
</reference>
<evidence type="ECO:0000256" key="3">
    <source>
        <dbReference type="SAM" id="MobiDB-lite"/>
    </source>
</evidence>
<dbReference type="eggNOG" id="KOG0941">
    <property type="taxonomic scope" value="Eukaryota"/>
</dbReference>
<dbReference type="AlphaFoldDB" id="E1Z859"/>
<evidence type="ECO:0000313" key="6">
    <source>
        <dbReference type="Proteomes" id="UP000008141"/>
    </source>
</evidence>
<dbReference type="STRING" id="554065.E1Z859"/>
<feature type="non-terminal residue" evidence="5">
    <location>
        <position position="274"/>
    </location>
</feature>
<feature type="repeat" description="RCC1" evidence="2">
    <location>
        <begin position="100"/>
        <end position="153"/>
    </location>
</feature>
<dbReference type="Gene3D" id="2.130.10.30">
    <property type="entry name" value="Regulator of chromosome condensation 1/beta-lactamase-inhibitor protein II"/>
    <property type="match status" value="1"/>
</dbReference>
<dbReference type="InterPro" id="IPR000408">
    <property type="entry name" value="Reg_chr_condens"/>
</dbReference>
<dbReference type="PROSITE" id="PS50012">
    <property type="entry name" value="RCC1_3"/>
    <property type="match status" value="4"/>
</dbReference>
<gene>
    <name evidence="5" type="ORF">CHLNCDRAFT_20586</name>
</gene>
<dbReference type="PANTHER" id="PTHR22872">
    <property type="entry name" value="BTK-BINDING PROTEIN-RELATED"/>
    <property type="match status" value="1"/>
</dbReference>
<keyword evidence="6" id="KW-1185">Reference proteome</keyword>
<proteinExistence type="predicted"/>
<feature type="repeat" description="RCC1" evidence="2">
    <location>
        <begin position="259"/>
        <end position="274"/>
    </location>
</feature>
<dbReference type="InterPro" id="IPR058923">
    <property type="entry name" value="RCC1-like_dom"/>
</dbReference>
<evidence type="ECO:0000256" key="1">
    <source>
        <dbReference type="ARBA" id="ARBA00022737"/>
    </source>
</evidence>
<feature type="compositionally biased region" description="Pro residues" evidence="3">
    <location>
        <begin position="32"/>
        <end position="42"/>
    </location>
</feature>
<dbReference type="InterPro" id="IPR009091">
    <property type="entry name" value="RCC1/BLIP-II"/>
</dbReference>
<accession>E1Z859</accession>
<evidence type="ECO:0000313" key="5">
    <source>
        <dbReference type="EMBL" id="EFN58040.1"/>
    </source>
</evidence>
<sequence>MAGCAVSLPARLRGQRLSTLSTHKSSRRRCRPPIPAASPPPHRTSAAACLVPRAAGCNSNGQLGVGDTADVAEPQSLKVARRWAALSMGSSHAAGVTGQGEVYTWGLNDKGQLGSATGPGENKDAPKRMELLVGWNVKAISCGAEHTIAITPEDVITWGSNEYGQCGHGDKAETDWVKPRSIKMLHEQMVTQVICGRYHTLCVTATSQVYAWGRNSSGQLGLGDTADRRGPTLVEGLWALPVQQLAAGEAHSVALTSNGFLFTWGGNEHGQLGL</sequence>
<dbReference type="PRINTS" id="PR00633">
    <property type="entry name" value="RCCNDNSATION"/>
</dbReference>
<organism evidence="6">
    <name type="scientific">Chlorella variabilis</name>
    <name type="common">Green alga</name>
    <dbReference type="NCBI Taxonomy" id="554065"/>
    <lineage>
        <taxon>Eukaryota</taxon>
        <taxon>Viridiplantae</taxon>
        <taxon>Chlorophyta</taxon>
        <taxon>core chlorophytes</taxon>
        <taxon>Trebouxiophyceae</taxon>
        <taxon>Chlorellales</taxon>
        <taxon>Chlorellaceae</taxon>
        <taxon>Chlorella clade</taxon>
        <taxon>Chlorella</taxon>
    </lineage>
</organism>
<dbReference type="Proteomes" id="UP000008141">
    <property type="component" value="Unassembled WGS sequence"/>
</dbReference>
<feature type="repeat" description="RCC1" evidence="2">
    <location>
        <begin position="207"/>
        <end position="258"/>
    </location>
</feature>
<dbReference type="InterPro" id="IPR051625">
    <property type="entry name" value="Signaling_Regulatory_Domain"/>
</dbReference>
<name>E1Z859_CHLVA</name>
<dbReference type="SUPFAM" id="SSF50985">
    <property type="entry name" value="RCC1/BLIP-II"/>
    <property type="match status" value="1"/>
</dbReference>
<dbReference type="InParanoid" id="E1Z859"/>